<keyword evidence="2" id="KW-1185">Reference proteome</keyword>
<organism evidence="1 2">
    <name type="scientific">Algoriphagus yeomjeoni</name>
    <dbReference type="NCBI Taxonomy" id="291403"/>
    <lineage>
        <taxon>Bacteria</taxon>
        <taxon>Pseudomonadati</taxon>
        <taxon>Bacteroidota</taxon>
        <taxon>Cytophagia</taxon>
        <taxon>Cytophagales</taxon>
        <taxon>Cyclobacteriaceae</taxon>
        <taxon>Algoriphagus</taxon>
    </lineage>
</organism>
<accession>A0A327PHD8</accession>
<dbReference type="OrthoDB" id="3893742at2"/>
<evidence type="ECO:0000313" key="1">
    <source>
        <dbReference type="EMBL" id="RAI91675.1"/>
    </source>
</evidence>
<dbReference type="RefSeq" id="WP_111611249.1">
    <property type="nucleotide sequence ID" value="NZ_QLLK01000004.1"/>
</dbReference>
<comment type="caution">
    <text evidence="1">The sequence shown here is derived from an EMBL/GenBank/DDBJ whole genome shotgun (WGS) entry which is preliminary data.</text>
</comment>
<dbReference type="AlphaFoldDB" id="A0A327PHD8"/>
<name>A0A327PHD8_9BACT</name>
<evidence type="ECO:0000313" key="2">
    <source>
        <dbReference type="Proteomes" id="UP000249610"/>
    </source>
</evidence>
<proteinExistence type="predicted"/>
<dbReference type="EMBL" id="QLLK01000004">
    <property type="protein sequence ID" value="RAI91675.1"/>
    <property type="molecule type" value="Genomic_DNA"/>
</dbReference>
<gene>
    <name evidence="1" type="ORF">LV83_01866</name>
</gene>
<reference evidence="1 2" key="1">
    <citation type="submission" date="2018-06" db="EMBL/GenBank/DDBJ databases">
        <title>Genomic Encyclopedia of Archaeal and Bacterial Type Strains, Phase II (KMG-II): from individual species to whole genera.</title>
        <authorList>
            <person name="Goeker M."/>
        </authorList>
    </citation>
    <scope>NUCLEOTIDE SEQUENCE [LARGE SCALE GENOMIC DNA]</scope>
    <source>
        <strain evidence="1 2">DSM 23446</strain>
    </source>
</reference>
<protein>
    <submittedName>
        <fullName evidence="1">Uncharacterized protein</fullName>
    </submittedName>
</protein>
<sequence length="662" mass="75402">MELTSDKVFTNFDQSLQEFIDSGTLTKKEKAAKLASHIDILSLTRSGLAFLYSKSVELDRAEFFKGTSWNDPDKLVPYLVKGTLKYGHPSSSFETLSELRMLRFAKGEDVHKVVSAADAQSFLEEVIVHNLEFALREPTEETRMRMPERELKKAFNLFGFIMSEMDLKGVYEKLIEEIRLICEQRPIRTSKARELISLVNRRFDTSGNSEKDKAIRVYIDALYSPSKGAKANEGKDAYSEFLKHADEKTLANEALEMGELMNATGLVSGYQAIFLKHIVNEYEDLVPICLDLNDRGIAEWEKYSELVSSLILETVSWDNCQCIYGLARMLRKNLFSRRAVRVGLENLRRIKVNPQVEKRILKSLSNPDAEVTALQYLIGGTIKVLGQPLGVGQGNNPTCQSARGISMWSQHSPAKLIDMIITVSTQNNLIMRFENQNLISNNLIKGLLDQLDYNLDVVSVVMVPHLDKIYNEMMRLSTGRLDDPHKWVNPAMYGQWIQVGFASCYDYMSNSIMDFPGYVRIFYAAFHPDFNGNQHMVYPNPVGIFITSNKGDMIGFHAVSLLRVEKSPKGEVRAYFLNPNNEGRQDWGQNILPSVHGKGEKKGESSLPFDQFAARVYAFHYSPLDVKNRINEVPAEEIQKVEKLARESWGKSYMWNQQTKLW</sequence>
<dbReference type="Proteomes" id="UP000249610">
    <property type="component" value="Unassembled WGS sequence"/>
</dbReference>